<keyword evidence="2" id="KW-1185">Reference proteome</keyword>
<gene>
    <name evidence="1" type="ORF">E2C01_008496</name>
</gene>
<sequence>MRPFTRGDRFPRFREYLRLIGWMSEAMVLSFSSGEMQSLIMVLAEEMSFLISASSSSNVLMDILRFPRCDW</sequence>
<organism evidence="1 2">
    <name type="scientific">Portunus trituberculatus</name>
    <name type="common">Swimming crab</name>
    <name type="synonym">Neptunus trituberculatus</name>
    <dbReference type="NCBI Taxonomy" id="210409"/>
    <lineage>
        <taxon>Eukaryota</taxon>
        <taxon>Metazoa</taxon>
        <taxon>Ecdysozoa</taxon>
        <taxon>Arthropoda</taxon>
        <taxon>Crustacea</taxon>
        <taxon>Multicrustacea</taxon>
        <taxon>Malacostraca</taxon>
        <taxon>Eumalacostraca</taxon>
        <taxon>Eucarida</taxon>
        <taxon>Decapoda</taxon>
        <taxon>Pleocyemata</taxon>
        <taxon>Brachyura</taxon>
        <taxon>Eubrachyura</taxon>
        <taxon>Portunoidea</taxon>
        <taxon>Portunidae</taxon>
        <taxon>Portuninae</taxon>
        <taxon>Portunus</taxon>
    </lineage>
</organism>
<dbReference type="AlphaFoldDB" id="A0A5B7D2J3"/>
<reference evidence="1 2" key="1">
    <citation type="submission" date="2019-05" db="EMBL/GenBank/DDBJ databases">
        <title>Another draft genome of Portunus trituberculatus and its Hox gene families provides insights of decapod evolution.</title>
        <authorList>
            <person name="Jeong J.-H."/>
            <person name="Song I."/>
            <person name="Kim S."/>
            <person name="Choi T."/>
            <person name="Kim D."/>
            <person name="Ryu S."/>
            <person name="Kim W."/>
        </authorList>
    </citation>
    <scope>NUCLEOTIDE SEQUENCE [LARGE SCALE GENOMIC DNA]</scope>
    <source>
        <tissue evidence="1">Muscle</tissue>
    </source>
</reference>
<protein>
    <submittedName>
        <fullName evidence="1">Uncharacterized protein</fullName>
    </submittedName>
</protein>
<dbReference type="Proteomes" id="UP000324222">
    <property type="component" value="Unassembled WGS sequence"/>
</dbReference>
<proteinExistence type="predicted"/>
<evidence type="ECO:0000313" key="2">
    <source>
        <dbReference type="Proteomes" id="UP000324222"/>
    </source>
</evidence>
<name>A0A5B7D2J3_PORTR</name>
<evidence type="ECO:0000313" key="1">
    <source>
        <dbReference type="EMBL" id="MPC15698.1"/>
    </source>
</evidence>
<comment type="caution">
    <text evidence="1">The sequence shown here is derived from an EMBL/GenBank/DDBJ whole genome shotgun (WGS) entry which is preliminary data.</text>
</comment>
<accession>A0A5B7D2J3</accession>
<dbReference type="EMBL" id="VSRR010000448">
    <property type="protein sequence ID" value="MPC15698.1"/>
    <property type="molecule type" value="Genomic_DNA"/>
</dbReference>